<sequence>HHTKRKRAPTSPSSASESPQAKRPVFEKMLKSDGIFSGALQQIVERHAYLSDTTSQNVTSSHVSSGLSRTTENIY</sequence>
<evidence type="ECO:0000256" key="1">
    <source>
        <dbReference type="SAM" id="MobiDB-lite"/>
    </source>
</evidence>
<organism evidence="2">
    <name type="scientific">Arion vulgaris</name>
    <dbReference type="NCBI Taxonomy" id="1028688"/>
    <lineage>
        <taxon>Eukaryota</taxon>
        <taxon>Metazoa</taxon>
        <taxon>Spiralia</taxon>
        <taxon>Lophotrochozoa</taxon>
        <taxon>Mollusca</taxon>
        <taxon>Gastropoda</taxon>
        <taxon>Heterobranchia</taxon>
        <taxon>Euthyneura</taxon>
        <taxon>Panpulmonata</taxon>
        <taxon>Eupulmonata</taxon>
        <taxon>Stylommatophora</taxon>
        <taxon>Helicina</taxon>
        <taxon>Arionoidea</taxon>
        <taxon>Arionidae</taxon>
        <taxon>Arion</taxon>
    </lineage>
</organism>
<dbReference type="EMBL" id="HACG01012750">
    <property type="protein sequence ID" value="CEK59615.1"/>
    <property type="molecule type" value="Transcribed_RNA"/>
</dbReference>
<dbReference type="AlphaFoldDB" id="A0A0B6YVX0"/>
<evidence type="ECO:0000313" key="2">
    <source>
        <dbReference type="EMBL" id="CEK59615.1"/>
    </source>
</evidence>
<accession>A0A0B6YVX0</accession>
<proteinExistence type="predicted"/>
<feature type="non-terminal residue" evidence="2">
    <location>
        <position position="1"/>
    </location>
</feature>
<feature type="compositionally biased region" description="Low complexity" evidence="1">
    <location>
        <begin position="9"/>
        <end position="21"/>
    </location>
</feature>
<reference evidence="2" key="1">
    <citation type="submission" date="2014-12" db="EMBL/GenBank/DDBJ databases">
        <title>Insight into the proteome of Arion vulgaris.</title>
        <authorList>
            <person name="Aradska J."/>
            <person name="Bulat T."/>
            <person name="Smidak R."/>
            <person name="Sarate P."/>
            <person name="Gangsoo J."/>
            <person name="Sialana F."/>
            <person name="Bilban M."/>
            <person name="Lubec G."/>
        </authorList>
    </citation>
    <scope>NUCLEOTIDE SEQUENCE</scope>
    <source>
        <tissue evidence="2">Skin</tissue>
    </source>
</reference>
<feature type="region of interest" description="Disordered" evidence="1">
    <location>
        <begin position="51"/>
        <end position="75"/>
    </location>
</feature>
<protein>
    <submittedName>
        <fullName evidence="2">Uncharacterized protein</fullName>
    </submittedName>
</protein>
<gene>
    <name evidence="2" type="primary">ORF36904</name>
</gene>
<feature type="non-terminal residue" evidence="2">
    <location>
        <position position="75"/>
    </location>
</feature>
<feature type="region of interest" description="Disordered" evidence="1">
    <location>
        <begin position="1"/>
        <end position="24"/>
    </location>
</feature>
<name>A0A0B6YVX0_9EUPU</name>